<evidence type="ECO:0000313" key="1">
    <source>
        <dbReference type="EMBL" id="SFQ32015.1"/>
    </source>
</evidence>
<sequence>MLEVPDQYIQLMHSVIYVETYKLINHGKYEIEVPDNLIEYFNRIQLEEKLSSLQKVIQEFRNEHGEYLEDPLMNPVGKSFIKDAYWQKLFDKLEDRVMWPSKYNNP</sequence>
<reference evidence="1 2" key="1">
    <citation type="submission" date="2016-10" db="EMBL/GenBank/DDBJ databases">
        <authorList>
            <person name="de Groot N.N."/>
        </authorList>
    </citation>
    <scope>NUCLEOTIDE SEQUENCE [LARGE SCALE GENOMIC DNA]</scope>
    <source>
        <strain evidence="1 2">DSM 20678</strain>
    </source>
</reference>
<dbReference type="AlphaFoldDB" id="A0A1I5XJ54"/>
<name>A0A1I5XJ54_9FIRM</name>
<proteinExistence type="predicted"/>
<protein>
    <submittedName>
        <fullName evidence="1">Uncharacterized protein</fullName>
    </submittedName>
</protein>
<accession>A0A1I5XJ54</accession>
<keyword evidence="2" id="KW-1185">Reference proteome</keyword>
<dbReference type="Proteomes" id="UP000198577">
    <property type="component" value="Unassembled WGS sequence"/>
</dbReference>
<gene>
    <name evidence="1" type="ORF">SAMN05444406_12715</name>
</gene>
<dbReference type="EMBL" id="FOXR01000027">
    <property type="protein sequence ID" value="SFQ32015.1"/>
    <property type="molecule type" value="Genomic_DNA"/>
</dbReference>
<organism evidence="1 2">
    <name type="scientific">Caldicoprobacter faecalis</name>
    <dbReference type="NCBI Taxonomy" id="937334"/>
    <lineage>
        <taxon>Bacteria</taxon>
        <taxon>Bacillati</taxon>
        <taxon>Bacillota</taxon>
        <taxon>Clostridia</taxon>
        <taxon>Caldicoprobacterales</taxon>
        <taxon>Caldicoprobacteraceae</taxon>
        <taxon>Caldicoprobacter</taxon>
    </lineage>
</organism>
<dbReference type="RefSeq" id="WP_092282613.1">
    <property type="nucleotide sequence ID" value="NZ_FOXR01000027.1"/>
</dbReference>
<evidence type="ECO:0000313" key="2">
    <source>
        <dbReference type="Proteomes" id="UP000198577"/>
    </source>
</evidence>